<accession>A0A2G9S015</accession>
<dbReference type="Gene3D" id="3.30.200.20">
    <property type="entry name" value="Phosphorylase Kinase, domain 1"/>
    <property type="match status" value="1"/>
</dbReference>
<feature type="binding site" evidence="1">
    <location>
        <position position="30"/>
    </location>
    <ligand>
        <name>ATP</name>
        <dbReference type="ChEBI" id="CHEBI:30616"/>
    </ligand>
</feature>
<protein>
    <recommendedName>
        <fullName evidence="2">Protein kinase domain-containing protein</fullName>
    </recommendedName>
</protein>
<dbReference type="InterPro" id="IPR011009">
    <property type="entry name" value="Kinase-like_dom_sf"/>
</dbReference>
<feature type="non-terminal residue" evidence="3">
    <location>
        <position position="1"/>
    </location>
</feature>
<evidence type="ECO:0000313" key="4">
    <source>
        <dbReference type="Proteomes" id="UP000228934"/>
    </source>
</evidence>
<dbReference type="OrthoDB" id="2158884at2759"/>
<organism evidence="3 4">
    <name type="scientific">Aquarana catesbeiana</name>
    <name type="common">American bullfrog</name>
    <name type="synonym">Rana catesbeiana</name>
    <dbReference type="NCBI Taxonomy" id="8400"/>
    <lineage>
        <taxon>Eukaryota</taxon>
        <taxon>Metazoa</taxon>
        <taxon>Chordata</taxon>
        <taxon>Craniata</taxon>
        <taxon>Vertebrata</taxon>
        <taxon>Euteleostomi</taxon>
        <taxon>Amphibia</taxon>
        <taxon>Batrachia</taxon>
        <taxon>Anura</taxon>
        <taxon>Neobatrachia</taxon>
        <taxon>Ranoidea</taxon>
        <taxon>Ranidae</taxon>
        <taxon>Aquarana</taxon>
    </lineage>
</organism>
<dbReference type="GO" id="GO:0005524">
    <property type="term" value="F:ATP binding"/>
    <property type="evidence" value="ECO:0007669"/>
    <property type="project" value="UniProtKB-UniRule"/>
</dbReference>
<dbReference type="PROSITE" id="PS50011">
    <property type="entry name" value="PROTEIN_KINASE_DOM"/>
    <property type="match status" value="1"/>
</dbReference>
<proteinExistence type="predicted"/>
<keyword evidence="1" id="KW-0067">ATP-binding</keyword>
<dbReference type="InterPro" id="IPR017441">
    <property type="entry name" value="Protein_kinase_ATP_BS"/>
</dbReference>
<keyword evidence="4" id="KW-1185">Reference proteome</keyword>
<dbReference type="Gene3D" id="1.10.510.10">
    <property type="entry name" value="Transferase(Phosphotransferase) domain 1"/>
    <property type="match status" value="1"/>
</dbReference>
<dbReference type="EMBL" id="KV929040">
    <property type="protein sequence ID" value="PIO33507.1"/>
    <property type="molecule type" value="Genomic_DNA"/>
</dbReference>
<sequence length="88" mass="10463">YKTINKIGEGTFSEVVKAQSLKDGNYYACKKMKQLFKSDRKSGCLALICELMDMNIYELIRERRHPLSENKIRNYMYQLCKSLEHIHR</sequence>
<feature type="domain" description="Protein kinase" evidence="2">
    <location>
        <begin position="1"/>
        <end position="88"/>
    </location>
</feature>
<evidence type="ECO:0000259" key="2">
    <source>
        <dbReference type="PROSITE" id="PS50011"/>
    </source>
</evidence>
<evidence type="ECO:0000256" key="1">
    <source>
        <dbReference type="PROSITE-ProRule" id="PRU10141"/>
    </source>
</evidence>
<dbReference type="AlphaFoldDB" id="A0A2G9S015"/>
<dbReference type="SUPFAM" id="SSF56112">
    <property type="entry name" value="Protein kinase-like (PK-like)"/>
    <property type="match status" value="1"/>
</dbReference>
<evidence type="ECO:0000313" key="3">
    <source>
        <dbReference type="EMBL" id="PIO33507.1"/>
    </source>
</evidence>
<reference evidence="4" key="1">
    <citation type="journal article" date="2017" name="Nat. Commun.">
        <title>The North American bullfrog draft genome provides insight into hormonal regulation of long noncoding RNA.</title>
        <authorList>
            <person name="Hammond S.A."/>
            <person name="Warren R.L."/>
            <person name="Vandervalk B.P."/>
            <person name="Kucuk E."/>
            <person name="Khan H."/>
            <person name="Gibb E.A."/>
            <person name="Pandoh P."/>
            <person name="Kirk H."/>
            <person name="Zhao Y."/>
            <person name="Jones M."/>
            <person name="Mungall A.J."/>
            <person name="Coope R."/>
            <person name="Pleasance S."/>
            <person name="Moore R.A."/>
            <person name="Holt R.A."/>
            <person name="Round J.M."/>
            <person name="Ohora S."/>
            <person name="Walle B.V."/>
            <person name="Veldhoen N."/>
            <person name="Helbing C.C."/>
            <person name="Birol I."/>
        </authorList>
    </citation>
    <scope>NUCLEOTIDE SEQUENCE [LARGE SCALE GENOMIC DNA]</scope>
</reference>
<dbReference type="GO" id="GO:0004672">
    <property type="term" value="F:protein kinase activity"/>
    <property type="evidence" value="ECO:0007669"/>
    <property type="project" value="InterPro"/>
</dbReference>
<gene>
    <name evidence="3" type="ORF">AB205_0136270</name>
</gene>
<dbReference type="PROSITE" id="PS00107">
    <property type="entry name" value="PROTEIN_KINASE_ATP"/>
    <property type="match status" value="1"/>
</dbReference>
<dbReference type="InterPro" id="IPR000719">
    <property type="entry name" value="Prot_kinase_dom"/>
</dbReference>
<name>A0A2G9S015_AQUCT</name>
<dbReference type="Proteomes" id="UP000228934">
    <property type="component" value="Unassembled WGS sequence"/>
</dbReference>
<keyword evidence="1" id="KW-0547">Nucleotide-binding</keyword>